<feature type="region of interest" description="Disordered" evidence="1">
    <location>
        <begin position="186"/>
        <end position="224"/>
    </location>
</feature>
<evidence type="ECO:0000313" key="3">
    <source>
        <dbReference type="EMBL" id="KAG0314309.1"/>
    </source>
</evidence>
<feature type="compositionally biased region" description="Low complexity" evidence="1">
    <location>
        <begin position="193"/>
        <end position="208"/>
    </location>
</feature>
<feature type="chain" id="PRO_5040155272" evidence="2">
    <location>
        <begin position="21"/>
        <end position="313"/>
    </location>
</feature>
<comment type="caution">
    <text evidence="3">The sequence shown here is derived from an EMBL/GenBank/DDBJ whole genome shotgun (WGS) entry which is preliminary data.</text>
</comment>
<name>A0A9P6R8Q8_9FUNG</name>
<evidence type="ECO:0000256" key="1">
    <source>
        <dbReference type="SAM" id="MobiDB-lite"/>
    </source>
</evidence>
<dbReference type="EMBL" id="JAAAIN010000452">
    <property type="protein sequence ID" value="KAG0314309.1"/>
    <property type="molecule type" value="Genomic_DNA"/>
</dbReference>
<feature type="region of interest" description="Disordered" evidence="1">
    <location>
        <begin position="129"/>
        <end position="155"/>
    </location>
</feature>
<reference evidence="3" key="1">
    <citation type="journal article" date="2020" name="Fungal Divers.">
        <title>Resolving the Mortierellaceae phylogeny through synthesis of multi-gene phylogenetics and phylogenomics.</title>
        <authorList>
            <person name="Vandepol N."/>
            <person name="Liber J."/>
            <person name="Desiro A."/>
            <person name="Na H."/>
            <person name="Kennedy M."/>
            <person name="Barry K."/>
            <person name="Grigoriev I.V."/>
            <person name="Miller A.N."/>
            <person name="O'Donnell K."/>
            <person name="Stajich J.E."/>
            <person name="Bonito G."/>
        </authorList>
    </citation>
    <scope>NUCLEOTIDE SEQUENCE</scope>
    <source>
        <strain evidence="3">NVP60</strain>
    </source>
</reference>
<evidence type="ECO:0000313" key="4">
    <source>
        <dbReference type="Proteomes" id="UP000823405"/>
    </source>
</evidence>
<gene>
    <name evidence="3" type="ORF">BGZ97_009418</name>
</gene>
<organism evidence="3 4">
    <name type="scientific">Linnemannia gamsii</name>
    <dbReference type="NCBI Taxonomy" id="64522"/>
    <lineage>
        <taxon>Eukaryota</taxon>
        <taxon>Fungi</taxon>
        <taxon>Fungi incertae sedis</taxon>
        <taxon>Mucoromycota</taxon>
        <taxon>Mortierellomycotina</taxon>
        <taxon>Mortierellomycetes</taxon>
        <taxon>Mortierellales</taxon>
        <taxon>Mortierellaceae</taxon>
        <taxon>Linnemannia</taxon>
    </lineage>
</organism>
<dbReference type="AlphaFoldDB" id="A0A9P6R8Q8"/>
<feature type="signal peptide" evidence="2">
    <location>
        <begin position="1"/>
        <end position="20"/>
    </location>
</feature>
<feature type="region of interest" description="Disordered" evidence="1">
    <location>
        <begin position="263"/>
        <end position="284"/>
    </location>
</feature>
<accession>A0A9P6R8Q8</accession>
<protein>
    <submittedName>
        <fullName evidence="3">Uncharacterized protein</fullName>
    </submittedName>
</protein>
<keyword evidence="4" id="KW-1185">Reference proteome</keyword>
<evidence type="ECO:0000256" key="2">
    <source>
        <dbReference type="SAM" id="SignalP"/>
    </source>
</evidence>
<dbReference type="Proteomes" id="UP000823405">
    <property type="component" value="Unassembled WGS sequence"/>
</dbReference>
<dbReference type="OrthoDB" id="2446484at2759"/>
<keyword evidence="2" id="KW-0732">Signal</keyword>
<feature type="compositionally biased region" description="Acidic residues" evidence="1">
    <location>
        <begin position="266"/>
        <end position="276"/>
    </location>
</feature>
<proteinExistence type="predicted"/>
<sequence length="313" mass="33744">MRIPTLVLLSSIALSLLVNADNVPPAANATVVAVAPPITANVATTAATDTNVEPVVAKPKGAENFKSLKMKEDGKTYPVGKGIVFTKTTFVVDDDKNKEKKMDSNDKKETDFSVQGLLGDLLGIDINLGGGGDKKKKKDPKTPPAEETDPDYIPLYGDDGYKPRPVPKGCTELVFLDQMIWDQQGNRGPIEFTEGPESTTPPMSTPTGDDATASPPAAEADMKDEKITTKLDTSSTVTVIDPKDVTKKDKQVDSNGIRICLLGGCSDDDDDDDNNDNDERRKIRHKQKKFLKQFLGKALKIDGRTGCPIPSKA</sequence>